<comment type="caution">
    <text evidence="2">The sequence shown here is derived from an EMBL/GenBank/DDBJ whole genome shotgun (WGS) entry which is preliminary data.</text>
</comment>
<feature type="domain" description="Saccharopine dehydrogenase NADP binding" evidence="1">
    <location>
        <begin position="11"/>
        <end position="132"/>
    </location>
</feature>
<reference evidence="3" key="1">
    <citation type="submission" date="2017-02" db="EMBL/GenBank/DDBJ databases">
        <authorList>
            <person name="Tafer H."/>
            <person name="Lopandic K."/>
        </authorList>
    </citation>
    <scope>NUCLEOTIDE SEQUENCE [LARGE SCALE GENOMIC DNA]</scope>
    <source>
        <strain evidence="3">CBS 366.77</strain>
    </source>
</reference>
<accession>A0A3A2ZVT3</accession>
<dbReference type="EMBL" id="MVGC01000006">
    <property type="protein sequence ID" value="RJE27248.1"/>
    <property type="molecule type" value="Genomic_DNA"/>
</dbReference>
<evidence type="ECO:0000313" key="2">
    <source>
        <dbReference type="EMBL" id="RJE27248.1"/>
    </source>
</evidence>
<evidence type="ECO:0000259" key="1">
    <source>
        <dbReference type="Pfam" id="PF03435"/>
    </source>
</evidence>
<proteinExistence type="predicted"/>
<name>A0A3A2ZVT3_9EURO</name>
<sequence>MASKSMSGKPVVFIGAADVICAQAVQFFAAACEAPLVLADPAGEDAICQATAKVAAGRATARKVDIFDPSALSQIITGASLVVNGLQPYYSTSPPVIRACIDAKIPYLDFSDDVKSTQDSLALSEEAKKQGVPCYINCGAAPGMSNLMALDAARELDTVNTIDVCWYVSDQGGANGKEVLEHLMHITAGPCLTWDNGKAAVNENWVETVHTPIGPGGRDVILHETVHPEPVTLPRAFPNASRIRCVGALNPAPFNGFARGLSKAVRSGALTMDGAIDFLWSLATKQGSNQGSLGGAFSAIAAELHRGDITLNQLYQLVSQTAGSLDPWRHALWGMIEQIRDGECSTMDVVRFLINSTLGKHAPNESGMLVRIHGIRNGCPAEVIRRRPAAGQAAMNHNMAAEIGSSCATFMLVVLQTELGSHTRAGVHCPEDWADPQVFFKTMEQLGLRPEEIVEYS</sequence>
<organism evidence="2 3">
    <name type="scientific">Aspergillus sclerotialis</name>
    <dbReference type="NCBI Taxonomy" id="2070753"/>
    <lineage>
        <taxon>Eukaryota</taxon>
        <taxon>Fungi</taxon>
        <taxon>Dikarya</taxon>
        <taxon>Ascomycota</taxon>
        <taxon>Pezizomycotina</taxon>
        <taxon>Eurotiomycetes</taxon>
        <taxon>Eurotiomycetidae</taxon>
        <taxon>Eurotiales</taxon>
        <taxon>Aspergillaceae</taxon>
        <taxon>Aspergillus</taxon>
        <taxon>Aspergillus subgen. Polypaecilum</taxon>
    </lineage>
</organism>
<dbReference type="InterPro" id="IPR036291">
    <property type="entry name" value="NAD(P)-bd_dom_sf"/>
</dbReference>
<dbReference type="STRING" id="2070753.A0A3A2ZVT3"/>
<dbReference type="Gene3D" id="3.30.360.10">
    <property type="entry name" value="Dihydrodipicolinate Reductase, domain 2"/>
    <property type="match status" value="1"/>
</dbReference>
<dbReference type="Gene3D" id="3.40.50.720">
    <property type="entry name" value="NAD(P)-binding Rossmann-like Domain"/>
    <property type="match status" value="1"/>
</dbReference>
<evidence type="ECO:0000313" key="3">
    <source>
        <dbReference type="Proteomes" id="UP000266188"/>
    </source>
</evidence>
<dbReference type="InterPro" id="IPR005097">
    <property type="entry name" value="Sacchrp_dh_NADP-bd"/>
</dbReference>
<dbReference type="PROSITE" id="PS51257">
    <property type="entry name" value="PROKAR_LIPOPROTEIN"/>
    <property type="match status" value="1"/>
</dbReference>
<dbReference type="AlphaFoldDB" id="A0A3A2ZVT3"/>
<dbReference type="Pfam" id="PF03435">
    <property type="entry name" value="Sacchrp_dh_NADP"/>
    <property type="match status" value="1"/>
</dbReference>
<protein>
    <submittedName>
        <fullName evidence="2">Saccharopine dehydrogenase</fullName>
    </submittedName>
</protein>
<gene>
    <name evidence="2" type="ORF">PHISCL_00379</name>
</gene>
<dbReference type="PANTHER" id="PTHR43796:SF2">
    <property type="entry name" value="CARBOXYNORSPERMIDINE SYNTHASE"/>
    <property type="match status" value="1"/>
</dbReference>
<dbReference type="OrthoDB" id="10268090at2759"/>
<keyword evidence="3" id="KW-1185">Reference proteome</keyword>
<dbReference type="PANTHER" id="PTHR43796">
    <property type="entry name" value="CARBOXYNORSPERMIDINE SYNTHASE"/>
    <property type="match status" value="1"/>
</dbReference>
<dbReference type="SUPFAM" id="SSF51735">
    <property type="entry name" value="NAD(P)-binding Rossmann-fold domains"/>
    <property type="match status" value="1"/>
</dbReference>
<dbReference type="Proteomes" id="UP000266188">
    <property type="component" value="Unassembled WGS sequence"/>
</dbReference>